<dbReference type="EMBL" id="ADFP01000084">
    <property type="protein sequence ID" value="EFB90373.1"/>
    <property type="molecule type" value="Genomic_DNA"/>
</dbReference>
<keyword evidence="4" id="KW-1185">Reference proteome</keyword>
<dbReference type="Pfam" id="PF07136">
    <property type="entry name" value="DUF1385"/>
    <property type="match status" value="1"/>
</dbReference>
<feature type="transmembrane region" description="Helical" evidence="1">
    <location>
        <begin position="119"/>
        <end position="142"/>
    </location>
</feature>
<evidence type="ECO:0000313" key="3">
    <source>
        <dbReference type="EMBL" id="EFB90373.1"/>
    </source>
</evidence>
<dbReference type="RefSeq" id="WP_009165187.1">
    <property type="nucleotide sequence ID" value="NZ_ADFP01000084.1"/>
</dbReference>
<keyword evidence="2" id="KW-0732">Signal</keyword>
<evidence type="ECO:0000256" key="2">
    <source>
        <dbReference type="SAM" id="SignalP"/>
    </source>
</evidence>
<feature type="transmembrane region" description="Helical" evidence="1">
    <location>
        <begin position="223"/>
        <end position="241"/>
    </location>
</feature>
<evidence type="ECO:0000256" key="1">
    <source>
        <dbReference type="SAM" id="Phobius"/>
    </source>
</evidence>
<reference evidence="3 4" key="1">
    <citation type="submission" date="2009-12" db="EMBL/GenBank/DDBJ databases">
        <authorList>
            <person name="Shrivastava S."/>
            <person name="Madupu R."/>
            <person name="Durkin A.S."/>
            <person name="Torralba M."/>
            <person name="Methe B."/>
            <person name="Sutton G.G."/>
            <person name="Strausberg R.L."/>
            <person name="Nelson K.E."/>
        </authorList>
    </citation>
    <scope>NUCLEOTIDE SEQUENCE [LARGE SCALE GENOMIC DNA]</scope>
    <source>
        <strain evidence="3 4">W5455</strain>
    </source>
</reference>
<dbReference type="PANTHER" id="PTHR42867:SF1">
    <property type="entry name" value="MEMBRANE PROTEIN-RELATED"/>
    <property type="match status" value="1"/>
</dbReference>
<protein>
    <recommendedName>
        <fullName evidence="5">DUF1385 domain-containing protein</fullName>
    </recommendedName>
</protein>
<keyword evidence="1" id="KW-1133">Transmembrane helix</keyword>
<keyword evidence="1" id="KW-0472">Membrane</keyword>
<keyword evidence="1" id="KW-0812">Transmembrane</keyword>
<name>A0ABP2HSQ9_9BACT</name>
<gene>
    <name evidence="3" type="ORF">HMPREF7215_2263</name>
</gene>
<dbReference type="Proteomes" id="UP000006462">
    <property type="component" value="Unassembled WGS sequence"/>
</dbReference>
<proteinExistence type="predicted"/>
<comment type="caution">
    <text evidence="3">The sequence shown here is derived from an EMBL/GenBank/DDBJ whole genome shotgun (WGS) entry which is preliminary data.</text>
</comment>
<dbReference type="InterPro" id="IPR010787">
    <property type="entry name" value="DUF1385"/>
</dbReference>
<evidence type="ECO:0000313" key="4">
    <source>
        <dbReference type="Proteomes" id="UP000006462"/>
    </source>
</evidence>
<accession>A0ABP2HSQ9</accession>
<sequence length="322" mass="35002">MIFSSLKKFFAALTASLAALAAETEGGGPAPMPVGGQAVIEGVLMKGYTRWGLAVRRADGEIVTEHWPAKNWNKTGWGKIPVVRGFLNMIEMLREGFKALSKSAGISLGEDDEMTPRDVFLTGLVAAVMVIGLFIVLPVYAADWIRRAAGLSAWSGHLIEGCVRGGVFVAYLGMIGLWKDMARVLAYHGAEHKTINAYESRRPMTVESVCRCSRLHPRCGTSFLLIVVIVSIVVFSLAGPGGVVWRVGSRICLIPVVVGVSYEFIRAMSRLGRAGRFVMAPAMSLQYLTTREPGPDQVEVGIRSLEEALDLKFDSDRTEAVR</sequence>
<feature type="signal peptide" evidence="2">
    <location>
        <begin position="1"/>
        <end position="21"/>
    </location>
</feature>
<feature type="chain" id="PRO_5046021941" description="DUF1385 domain-containing protein" evidence="2">
    <location>
        <begin position="22"/>
        <end position="322"/>
    </location>
</feature>
<dbReference type="PANTHER" id="PTHR42867">
    <property type="entry name" value="MEMBRANE PROTEIN-RELATED"/>
    <property type="match status" value="1"/>
</dbReference>
<organism evidence="3 4">
    <name type="scientific">Pyramidobacter piscolens W5455</name>
    <dbReference type="NCBI Taxonomy" id="352165"/>
    <lineage>
        <taxon>Bacteria</taxon>
        <taxon>Thermotogati</taxon>
        <taxon>Synergistota</taxon>
        <taxon>Synergistia</taxon>
        <taxon>Synergistales</taxon>
        <taxon>Dethiosulfovibrionaceae</taxon>
        <taxon>Pyramidobacter</taxon>
    </lineage>
</organism>
<evidence type="ECO:0008006" key="5">
    <source>
        <dbReference type="Google" id="ProtNLM"/>
    </source>
</evidence>
<dbReference type="GeneID" id="90986986"/>